<sequence>MIGHVSVGDGPHRVLALHGWFGSARGWGWLPELVDGERFTWAFLDYRGYGERMSVAGEHSIAEISADALALADSLGWDTFSVVGHSMGGSAAQRVLADAPDRVERLVGISPVPAGGVPFDLQSWALFDGAAGNPDNRRAIIDLTTGNRLGGHWLDQMVRFSLDQSTPEAFGAYLTAWARTDFTDEVKGNPVPALAVVGAHDPALGADTIRETWMRHYPNAALEVLAEAGHYAMYETPVRLVTVVEEFLGR</sequence>
<evidence type="ECO:0000313" key="2">
    <source>
        <dbReference type="EMBL" id="SCG61028.1"/>
    </source>
</evidence>
<proteinExistence type="predicted"/>
<dbReference type="InterPro" id="IPR000073">
    <property type="entry name" value="AB_hydrolase_1"/>
</dbReference>
<keyword evidence="3" id="KW-1185">Reference proteome</keyword>
<dbReference type="Gene3D" id="3.40.50.1820">
    <property type="entry name" value="alpha/beta hydrolase"/>
    <property type="match status" value="1"/>
</dbReference>
<gene>
    <name evidence="2" type="ORF">GA0074704_3736</name>
</gene>
<evidence type="ECO:0000259" key="1">
    <source>
        <dbReference type="Pfam" id="PF12697"/>
    </source>
</evidence>
<name>A0A1C5IRN4_9ACTN</name>
<dbReference type="InterPro" id="IPR050228">
    <property type="entry name" value="Carboxylesterase_BioH"/>
</dbReference>
<organism evidence="2 3">
    <name type="scientific">Micromonospora siamensis</name>
    <dbReference type="NCBI Taxonomy" id="299152"/>
    <lineage>
        <taxon>Bacteria</taxon>
        <taxon>Bacillati</taxon>
        <taxon>Actinomycetota</taxon>
        <taxon>Actinomycetes</taxon>
        <taxon>Micromonosporales</taxon>
        <taxon>Micromonosporaceae</taxon>
        <taxon>Micromonospora</taxon>
    </lineage>
</organism>
<dbReference type="PANTHER" id="PTHR43194:SF2">
    <property type="entry name" value="PEROXISOMAL MEMBRANE PROTEIN LPX1"/>
    <property type="match status" value="1"/>
</dbReference>
<dbReference type="GO" id="GO:0003824">
    <property type="term" value="F:catalytic activity"/>
    <property type="evidence" value="ECO:0007669"/>
    <property type="project" value="UniProtKB-ARBA"/>
</dbReference>
<dbReference type="SUPFAM" id="SSF53474">
    <property type="entry name" value="alpha/beta-Hydrolases"/>
    <property type="match status" value="1"/>
</dbReference>
<dbReference type="AlphaFoldDB" id="A0A1C5IRN4"/>
<feature type="domain" description="AB hydrolase-1" evidence="1">
    <location>
        <begin position="14"/>
        <end position="241"/>
    </location>
</feature>
<dbReference type="Pfam" id="PF12697">
    <property type="entry name" value="Abhydrolase_6"/>
    <property type="match status" value="1"/>
</dbReference>
<dbReference type="PANTHER" id="PTHR43194">
    <property type="entry name" value="HYDROLASE ALPHA/BETA FOLD FAMILY"/>
    <property type="match status" value="1"/>
</dbReference>
<dbReference type="InterPro" id="IPR029058">
    <property type="entry name" value="AB_hydrolase_fold"/>
</dbReference>
<accession>A0A1C5IRN4</accession>
<dbReference type="EMBL" id="LT607751">
    <property type="protein sequence ID" value="SCG61028.1"/>
    <property type="molecule type" value="Genomic_DNA"/>
</dbReference>
<reference evidence="2 3" key="1">
    <citation type="submission" date="2016-06" db="EMBL/GenBank/DDBJ databases">
        <authorList>
            <person name="Kjaerup R.B."/>
            <person name="Dalgaard T.S."/>
            <person name="Juul-Madsen H.R."/>
        </authorList>
    </citation>
    <scope>NUCLEOTIDE SEQUENCE [LARGE SCALE GENOMIC DNA]</scope>
    <source>
        <strain evidence="2 3">DSM 45097</strain>
    </source>
</reference>
<protein>
    <submittedName>
        <fullName evidence="2">Pimeloyl-ACP methyl ester carboxylesterase</fullName>
    </submittedName>
</protein>
<dbReference type="Proteomes" id="UP000198210">
    <property type="component" value="Chromosome I"/>
</dbReference>
<dbReference type="RefSeq" id="WP_088971689.1">
    <property type="nucleotide sequence ID" value="NZ_JBHLYF010000023.1"/>
</dbReference>
<evidence type="ECO:0000313" key="3">
    <source>
        <dbReference type="Proteomes" id="UP000198210"/>
    </source>
</evidence>